<comment type="caution">
    <text evidence="1">The sequence shown here is derived from an EMBL/GenBank/DDBJ whole genome shotgun (WGS) entry which is preliminary data.</text>
</comment>
<dbReference type="Proteomes" id="UP001283361">
    <property type="component" value="Unassembled WGS sequence"/>
</dbReference>
<gene>
    <name evidence="1" type="ORF">RRG08_042866</name>
</gene>
<name>A0AAE0YCT0_9GAST</name>
<reference evidence="1" key="1">
    <citation type="journal article" date="2023" name="G3 (Bethesda)">
        <title>A reference genome for the long-term kleptoplast-retaining sea slug Elysia crispata morphotype clarki.</title>
        <authorList>
            <person name="Eastman K.E."/>
            <person name="Pendleton A.L."/>
            <person name="Shaikh M.A."/>
            <person name="Suttiyut T."/>
            <person name="Ogas R."/>
            <person name="Tomko P."/>
            <person name="Gavelis G."/>
            <person name="Widhalm J.R."/>
            <person name="Wisecaver J.H."/>
        </authorList>
    </citation>
    <scope>NUCLEOTIDE SEQUENCE</scope>
    <source>
        <strain evidence="1">ECLA1</strain>
    </source>
</reference>
<feature type="non-terminal residue" evidence="1">
    <location>
        <position position="1"/>
    </location>
</feature>
<dbReference type="AlphaFoldDB" id="A0AAE0YCT0"/>
<sequence length="177" mass="19815">ALQYTHWKPGHPRTGIEGDNIDAVRVNSRYLTWTNVNGDLHASVVCEVAPQGGQCKAGYVKYDKTIKMCLKDFRREMRWGPAKRACFNDKASLPVIDSRQKEVFYEDREKLLLAQISSRPGEAVVSTDLKAHIEREKELEAQISSRPGEAAVSTELKSTEINVCYSPEIKTSGRSGC</sequence>
<evidence type="ECO:0000313" key="2">
    <source>
        <dbReference type="Proteomes" id="UP001283361"/>
    </source>
</evidence>
<keyword evidence="2" id="KW-1185">Reference proteome</keyword>
<accession>A0AAE0YCT0</accession>
<evidence type="ECO:0000313" key="1">
    <source>
        <dbReference type="EMBL" id="KAK3739476.1"/>
    </source>
</evidence>
<dbReference type="EMBL" id="JAWDGP010006524">
    <property type="protein sequence ID" value="KAK3739476.1"/>
    <property type="molecule type" value="Genomic_DNA"/>
</dbReference>
<proteinExistence type="predicted"/>
<protein>
    <submittedName>
        <fullName evidence="1">Uncharacterized protein</fullName>
    </submittedName>
</protein>
<organism evidence="1 2">
    <name type="scientific">Elysia crispata</name>
    <name type="common">lettuce slug</name>
    <dbReference type="NCBI Taxonomy" id="231223"/>
    <lineage>
        <taxon>Eukaryota</taxon>
        <taxon>Metazoa</taxon>
        <taxon>Spiralia</taxon>
        <taxon>Lophotrochozoa</taxon>
        <taxon>Mollusca</taxon>
        <taxon>Gastropoda</taxon>
        <taxon>Heterobranchia</taxon>
        <taxon>Euthyneura</taxon>
        <taxon>Panpulmonata</taxon>
        <taxon>Sacoglossa</taxon>
        <taxon>Placobranchoidea</taxon>
        <taxon>Plakobranchidae</taxon>
        <taxon>Elysia</taxon>
    </lineage>
</organism>